<dbReference type="InterPro" id="IPR036390">
    <property type="entry name" value="WH_DNA-bd_sf"/>
</dbReference>
<keyword evidence="3" id="KW-1185">Reference proteome</keyword>
<proteinExistence type="predicted"/>
<reference evidence="2 3" key="1">
    <citation type="submission" date="2018-05" db="EMBL/GenBank/DDBJ databases">
        <title>Complete genome sequence of sponge-derived Streptomyces sp. HNM0039.</title>
        <authorList>
            <person name="Huang X."/>
            <person name="Zhou S."/>
        </authorList>
    </citation>
    <scope>NUCLEOTIDE SEQUENCE [LARGE SCALE GENOMIC DNA]</scope>
    <source>
        <strain evidence="2 3">HNM0039</strain>
    </source>
</reference>
<dbReference type="PROSITE" id="PS50995">
    <property type="entry name" value="HTH_MARR_2"/>
    <property type="match status" value="1"/>
</dbReference>
<dbReference type="GO" id="GO:0006950">
    <property type="term" value="P:response to stress"/>
    <property type="evidence" value="ECO:0007669"/>
    <property type="project" value="TreeGrafter"/>
</dbReference>
<feature type="domain" description="HTH marR-type" evidence="1">
    <location>
        <begin position="1"/>
        <end position="134"/>
    </location>
</feature>
<dbReference type="Gene3D" id="1.10.10.10">
    <property type="entry name" value="Winged helix-like DNA-binding domain superfamily/Winged helix DNA-binding domain"/>
    <property type="match status" value="1"/>
</dbReference>
<dbReference type="OrthoDB" id="3694026at2"/>
<dbReference type="InterPro" id="IPR039422">
    <property type="entry name" value="MarR/SlyA-like"/>
</dbReference>
<dbReference type="PANTHER" id="PTHR33164">
    <property type="entry name" value="TRANSCRIPTIONAL REGULATOR, MARR FAMILY"/>
    <property type="match status" value="1"/>
</dbReference>
<evidence type="ECO:0000313" key="2">
    <source>
        <dbReference type="EMBL" id="AWI33209.1"/>
    </source>
</evidence>
<sequence>MQAFAVELRRMNGEMNRLVHGFAAAQGLHATDVQALAAILDSDTPLTPGRLREHLGLTSGAVTACLDRLERAGHIRRSRDSKDRRVVHLHYAARGRSAARAHFRPLAEATARAQEGFGDAELAVVLRFLTAMNEELDRLSGRG</sequence>
<dbReference type="InterPro" id="IPR036388">
    <property type="entry name" value="WH-like_DNA-bd_sf"/>
</dbReference>
<dbReference type="PRINTS" id="PR00598">
    <property type="entry name" value="HTHMARR"/>
</dbReference>
<evidence type="ECO:0000313" key="3">
    <source>
        <dbReference type="Proteomes" id="UP000244900"/>
    </source>
</evidence>
<dbReference type="PANTHER" id="PTHR33164:SF106">
    <property type="entry name" value="TRANSCRIPTIONAL REGULATORY PROTEIN"/>
    <property type="match status" value="1"/>
</dbReference>
<accession>A0A2S1T3G1</accession>
<dbReference type="EMBL" id="CP029188">
    <property type="protein sequence ID" value="AWI33209.1"/>
    <property type="molecule type" value="Genomic_DNA"/>
</dbReference>
<gene>
    <name evidence="2" type="ORF">DDW44_25275</name>
</gene>
<dbReference type="Proteomes" id="UP000244900">
    <property type="component" value="Chromosome"/>
</dbReference>
<dbReference type="SMART" id="SM00347">
    <property type="entry name" value="HTH_MARR"/>
    <property type="match status" value="1"/>
</dbReference>
<name>A0A2S1T3G1_9ACTN</name>
<dbReference type="GO" id="GO:0003700">
    <property type="term" value="F:DNA-binding transcription factor activity"/>
    <property type="evidence" value="ECO:0007669"/>
    <property type="project" value="InterPro"/>
</dbReference>
<evidence type="ECO:0000259" key="1">
    <source>
        <dbReference type="PROSITE" id="PS50995"/>
    </source>
</evidence>
<organism evidence="2 3">
    <name type="scientific">Streptomyces tirandamycinicus</name>
    <dbReference type="NCBI Taxonomy" id="2174846"/>
    <lineage>
        <taxon>Bacteria</taxon>
        <taxon>Bacillati</taxon>
        <taxon>Actinomycetota</taxon>
        <taxon>Actinomycetes</taxon>
        <taxon>Kitasatosporales</taxon>
        <taxon>Streptomycetaceae</taxon>
        <taxon>Streptomyces</taxon>
    </lineage>
</organism>
<dbReference type="Pfam" id="PF12802">
    <property type="entry name" value="MarR_2"/>
    <property type="match status" value="1"/>
</dbReference>
<dbReference type="KEGG" id="stir:DDW44_25275"/>
<dbReference type="SUPFAM" id="SSF46785">
    <property type="entry name" value="Winged helix' DNA-binding domain"/>
    <property type="match status" value="1"/>
</dbReference>
<protein>
    <submittedName>
        <fullName evidence="2">MarR family transcriptional regulator</fullName>
    </submittedName>
</protein>
<dbReference type="InterPro" id="IPR000835">
    <property type="entry name" value="HTH_MarR-typ"/>
</dbReference>
<dbReference type="AlphaFoldDB" id="A0A2S1T3G1"/>